<reference evidence="1 2" key="1">
    <citation type="submission" date="2017-03" db="EMBL/GenBank/DDBJ databases">
        <authorList>
            <person name="Afonso C.L."/>
            <person name="Miller P.J."/>
            <person name="Scott M.A."/>
            <person name="Spackman E."/>
            <person name="Goraichik I."/>
            <person name="Dimitrov K.M."/>
            <person name="Suarez D.L."/>
            <person name="Swayne D.E."/>
        </authorList>
    </citation>
    <scope>NUCLEOTIDE SEQUENCE [LARGE SCALE GENOMIC DNA]</scope>
    <source>
        <strain evidence="1 2">CECT 8287</strain>
    </source>
</reference>
<proteinExistence type="predicted"/>
<protein>
    <submittedName>
        <fullName evidence="1">Uncharacterized protein</fullName>
    </submittedName>
</protein>
<accession>A0A1Y5R7J8</accession>
<dbReference type="Proteomes" id="UP000193827">
    <property type="component" value="Unassembled WGS sequence"/>
</dbReference>
<name>A0A1Y5R7J8_9RHOB</name>
<evidence type="ECO:0000313" key="1">
    <source>
        <dbReference type="EMBL" id="SLN10969.1"/>
    </source>
</evidence>
<dbReference type="EMBL" id="FWFL01000001">
    <property type="protein sequence ID" value="SLN10969.1"/>
    <property type="molecule type" value="Genomic_DNA"/>
</dbReference>
<evidence type="ECO:0000313" key="2">
    <source>
        <dbReference type="Proteomes" id="UP000193827"/>
    </source>
</evidence>
<gene>
    <name evidence="1" type="ORF">PEL8287_00209</name>
</gene>
<organism evidence="1 2">
    <name type="scientific">Roseovarius litorisediminis</name>
    <dbReference type="NCBI Taxonomy" id="1312363"/>
    <lineage>
        <taxon>Bacteria</taxon>
        <taxon>Pseudomonadati</taxon>
        <taxon>Pseudomonadota</taxon>
        <taxon>Alphaproteobacteria</taxon>
        <taxon>Rhodobacterales</taxon>
        <taxon>Roseobacteraceae</taxon>
        <taxon>Roseovarius</taxon>
    </lineage>
</organism>
<dbReference type="AlphaFoldDB" id="A0A1Y5R7J8"/>
<sequence length="32" mass="3348">MANLCSDVGAAGEGTYTLQGMPEILVPPELNR</sequence>
<keyword evidence="2" id="KW-1185">Reference proteome</keyword>